<evidence type="ECO:0000313" key="3">
    <source>
        <dbReference type="Proteomes" id="UP000002710"/>
    </source>
</evidence>
<reference evidence="2 3" key="1">
    <citation type="journal article" date="2011" name="J. Bacteriol.">
        <title>Complete genome sequence and updated annotation of Desulfovibrio alaskensis G20.</title>
        <authorList>
            <person name="Hauser L.J."/>
            <person name="Land M.L."/>
            <person name="Brown S.D."/>
            <person name="Larimer F."/>
            <person name="Keller K.L."/>
            <person name="Rapp-Giles B.J."/>
            <person name="Price M.N."/>
            <person name="Lin M."/>
            <person name="Bruce D.C."/>
            <person name="Detter J.C."/>
            <person name="Tapia R."/>
            <person name="Han C.S."/>
            <person name="Goodwin L.A."/>
            <person name="Cheng J.F."/>
            <person name="Pitluck S."/>
            <person name="Copeland A."/>
            <person name="Lucas S."/>
            <person name="Nolan M."/>
            <person name="Lapidus A.L."/>
            <person name="Palumbo A.V."/>
            <person name="Wall J.D."/>
        </authorList>
    </citation>
    <scope>NUCLEOTIDE SEQUENCE [LARGE SCALE GENOMIC DNA]</scope>
    <source>
        <strain evidence="3">ATCC BAA 1058 / DSM 17464 / G20</strain>
    </source>
</reference>
<feature type="transmembrane region" description="Helical" evidence="1">
    <location>
        <begin position="129"/>
        <end position="147"/>
    </location>
</feature>
<dbReference type="RefSeq" id="WP_011368792.1">
    <property type="nucleotide sequence ID" value="NC_007519.1"/>
</dbReference>
<keyword evidence="1" id="KW-0812">Transmembrane</keyword>
<proteinExistence type="predicted"/>
<accession>Q30WX6</accession>
<dbReference type="EMBL" id="CP000112">
    <property type="protein sequence ID" value="ABB39820.1"/>
    <property type="molecule type" value="Genomic_DNA"/>
</dbReference>
<dbReference type="STRING" id="207559.Dde_3026"/>
<keyword evidence="1" id="KW-0472">Membrane</keyword>
<evidence type="ECO:0000313" key="2">
    <source>
        <dbReference type="EMBL" id="ABB39820.1"/>
    </source>
</evidence>
<protein>
    <submittedName>
        <fullName evidence="2">Uncharacterized protein</fullName>
    </submittedName>
</protein>
<name>Q30WX6_OLEA2</name>
<feature type="transmembrane region" description="Helical" evidence="1">
    <location>
        <begin position="38"/>
        <end position="56"/>
    </location>
</feature>
<keyword evidence="3" id="KW-1185">Reference proteome</keyword>
<keyword evidence="1" id="KW-1133">Transmembrane helix</keyword>
<feature type="transmembrane region" description="Helical" evidence="1">
    <location>
        <begin position="179"/>
        <end position="195"/>
    </location>
</feature>
<feature type="transmembrane region" description="Helical" evidence="1">
    <location>
        <begin position="63"/>
        <end position="86"/>
    </location>
</feature>
<gene>
    <name evidence="2" type="ordered locus">Dde_3026</name>
</gene>
<dbReference type="AlphaFoldDB" id="Q30WX6"/>
<organism evidence="2 3">
    <name type="scientific">Oleidesulfovibrio alaskensis (strain ATCC BAA-1058 / DSM 17464 / G20)</name>
    <name type="common">Desulfovibrio alaskensis</name>
    <dbReference type="NCBI Taxonomy" id="207559"/>
    <lineage>
        <taxon>Bacteria</taxon>
        <taxon>Pseudomonadati</taxon>
        <taxon>Thermodesulfobacteriota</taxon>
        <taxon>Desulfovibrionia</taxon>
        <taxon>Desulfovibrionales</taxon>
        <taxon>Desulfovibrionaceae</taxon>
        <taxon>Oleidesulfovibrio</taxon>
    </lineage>
</organism>
<dbReference type="Proteomes" id="UP000002710">
    <property type="component" value="Chromosome"/>
</dbReference>
<sequence length="280" mass="31243">MQHTQSDTNKRSAVDFLVLPAIMAVLTAEHFSMYLSGYMLHLLPQALIALTIGYAWRRPATSVARLFAVVIGSMLAVAALEVTFNLYKRVPFDERGPLTATSIMLLAACGITAAKIYRRRMAGERFSITSDKLIWLLMAVGFAFLTVDEKTLIHEGVDRMIYRGSGMQHSAFTERIDDFIVLGYAFIGMFSLYWYRREILRFKKTITVLAAGFVVMVIHSGLDMAGRPDFVINVLHITENATQIAHGIDMAEEILKLTAETCFLSGLMLALKDCTTAARK</sequence>
<dbReference type="HOGENOM" id="CLU_992980_0_0_7"/>
<evidence type="ECO:0000256" key="1">
    <source>
        <dbReference type="SAM" id="Phobius"/>
    </source>
</evidence>
<dbReference type="eggNOG" id="ENOG50330VA">
    <property type="taxonomic scope" value="Bacteria"/>
</dbReference>
<dbReference type="KEGG" id="dde:Dde_3026"/>
<feature type="transmembrane region" description="Helical" evidence="1">
    <location>
        <begin position="12"/>
        <end position="32"/>
    </location>
</feature>
<feature type="transmembrane region" description="Helical" evidence="1">
    <location>
        <begin position="98"/>
        <end position="117"/>
    </location>
</feature>